<keyword evidence="2" id="KW-1185">Reference proteome</keyword>
<organism evidence="1 2">
    <name type="scientific">Naganishia adeliensis</name>
    <dbReference type="NCBI Taxonomy" id="92952"/>
    <lineage>
        <taxon>Eukaryota</taxon>
        <taxon>Fungi</taxon>
        <taxon>Dikarya</taxon>
        <taxon>Basidiomycota</taxon>
        <taxon>Agaricomycotina</taxon>
        <taxon>Tremellomycetes</taxon>
        <taxon>Filobasidiales</taxon>
        <taxon>Filobasidiaceae</taxon>
        <taxon>Naganishia</taxon>
    </lineage>
</organism>
<dbReference type="EMBL" id="JASBWS010000024">
    <property type="protein sequence ID" value="KAJ9110370.1"/>
    <property type="molecule type" value="Genomic_DNA"/>
</dbReference>
<gene>
    <name evidence="1" type="ORF">QFC20_002967</name>
</gene>
<evidence type="ECO:0000313" key="1">
    <source>
        <dbReference type="EMBL" id="KAJ9110370.1"/>
    </source>
</evidence>
<accession>A0ACC2WGT7</accession>
<proteinExistence type="predicted"/>
<sequence>MAVRNDGTLVRIFPNLFGRSQPPVDPFDLATTYPKRTEITAHRNGITKPKGNKYASMKGVDPKFRRNARFAAQGSQKAVREARAAKAE</sequence>
<reference evidence="1" key="1">
    <citation type="submission" date="2023-04" db="EMBL/GenBank/DDBJ databases">
        <title>Draft Genome sequencing of Naganishia species isolated from polar environments using Oxford Nanopore Technology.</title>
        <authorList>
            <person name="Leo P."/>
            <person name="Venkateswaran K."/>
        </authorList>
    </citation>
    <scope>NUCLEOTIDE SEQUENCE</scope>
    <source>
        <strain evidence="1">MNA-CCFEE 5262</strain>
    </source>
</reference>
<dbReference type="Proteomes" id="UP001230649">
    <property type="component" value="Unassembled WGS sequence"/>
</dbReference>
<name>A0ACC2WGT7_9TREE</name>
<evidence type="ECO:0000313" key="2">
    <source>
        <dbReference type="Proteomes" id="UP001230649"/>
    </source>
</evidence>
<comment type="caution">
    <text evidence="1">The sequence shown here is derived from an EMBL/GenBank/DDBJ whole genome shotgun (WGS) entry which is preliminary data.</text>
</comment>
<protein>
    <submittedName>
        <fullName evidence="1">Uncharacterized protein</fullName>
    </submittedName>
</protein>